<reference evidence="4 5" key="1">
    <citation type="submission" date="2024-11" db="EMBL/GenBank/DDBJ databases">
        <title>Identification and Characterization of a Novel Fosfomycin Bacillithiol Transferase FosB8 in Paenibacillus illinoisensis.</title>
        <authorList>
            <person name="Lu W."/>
        </authorList>
    </citation>
    <scope>NUCLEOTIDE SEQUENCE [LARGE SCALE GENOMIC DNA]</scope>
    <source>
        <strain evidence="4 5">WP77</strain>
    </source>
</reference>
<dbReference type="InterPro" id="IPR008278">
    <property type="entry name" value="4-PPantetheinyl_Trfase_dom"/>
</dbReference>
<evidence type="ECO:0000313" key="5">
    <source>
        <dbReference type="Proteomes" id="UP001618531"/>
    </source>
</evidence>
<evidence type="ECO:0000259" key="2">
    <source>
        <dbReference type="Pfam" id="PF01648"/>
    </source>
</evidence>
<dbReference type="RefSeq" id="WP_402874839.1">
    <property type="nucleotide sequence ID" value="NZ_JBIYSL010000002.1"/>
</dbReference>
<feature type="domain" description="4'-phosphopantetheinyl transferase N-terminal" evidence="3">
    <location>
        <begin position="43"/>
        <end position="108"/>
    </location>
</feature>
<evidence type="ECO:0000313" key="4">
    <source>
        <dbReference type="EMBL" id="MFK0522822.1"/>
    </source>
</evidence>
<evidence type="ECO:0000259" key="3">
    <source>
        <dbReference type="Pfam" id="PF17837"/>
    </source>
</evidence>
<protein>
    <submittedName>
        <fullName evidence="4">4'-phosphopantetheinyl transferase family protein</fullName>
    </submittedName>
</protein>
<dbReference type="EMBL" id="JBIYSL010000002">
    <property type="protein sequence ID" value="MFK0522822.1"/>
    <property type="molecule type" value="Genomic_DNA"/>
</dbReference>
<dbReference type="InterPro" id="IPR037143">
    <property type="entry name" value="4-PPantetheinyl_Trfase_dom_sf"/>
</dbReference>
<feature type="domain" description="4'-phosphopantetheinyl transferase" evidence="2">
    <location>
        <begin position="115"/>
        <end position="209"/>
    </location>
</feature>
<proteinExistence type="predicted"/>
<keyword evidence="1 4" id="KW-0808">Transferase</keyword>
<comment type="caution">
    <text evidence="4">The sequence shown here is derived from an EMBL/GenBank/DDBJ whole genome shotgun (WGS) entry which is preliminary data.</text>
</comment>
<name>A0ABW8HT48_9BACL</name>
<dbReference type="PANTHER" id="PTHR38096:SF1">
    <property type="entry name" value="ENTEROBACTIN SYNTHASE COMPONENT D"/>
    <property type="match status" value="1"/>
</dbReference>
<dbReference type="Gene3D" id="3.90.470.20">
    <property type="entry name" value="4'-phosphopantetheinyl transferase domain"/>
    <property type="match status" value="2"/>
</dbReference>
<dbReference type="InterPro" id="IPR003542">
    <property type="entry name" value="Enbac_synth_compD-like"/>
</dbReference>
<gene>
    <name evidence="4" type="ORF">ACINKY_11515</name>
</gene>
<dbReference type="PANTHER" id="PTHR38096">
    <property type="entry name" value="ENTEROBACTIN SYNTHASE COMPONENT D"/>
    <property type="match status" value="1"/>
</dbReference>
<evidence type="ECO:0000256" key="1">
    <source>
        <dbReference type="ARBA" id="ARBA00022679"/>
    </source>
</evidence>
<dbReference type="Pfam" id="PF01648">
    <property type="entry name" value="ACPS"/>
    <property type="match status" value="1"/>
</dbReference>
<accession>A0ABW8HT48</accession>
<dbReference type="GO" id="GO:0016740">
    <property type="term" value="F:transferase activity"/>
    <property type="evidence" value="ECO:0007669"/>
    <property type="project" value="UniProtKB-KW"/>
</dbReference>
<dbReference type="Pfam" id="PF17837">
    <property type="entry name" value="4PPT_N"/>
    <property type="match status" value="1"/>
</dbReference>
<dbReference type="InterPro" id="IPR041354">
    <property type="entry name" value="4PPT_N"/>
</dbReference>
<organism evidence="4 5">
    <name type="scientific">Paenibacillus illinoisensis</name>
    <dbReference type="NCBI Taxonomy" id="59845"/>
    <lineage>
        <taxon>Bacteria</taxon>
        <taxon>Bacillati</taxon>
        <taxon>Bacillota</taxon>
        <taxon>Bacilli</taxon>
        <taxon>Bacillales</taxon>
        <taxon>Paenibacillaceae</taxon>
        <taxon>Paenibacillus</taxon>
    </lineage>
</organism>
<sequence length="241" mass="27582">MSRPESSIKASICIARFAHNLYFEEVIHCLHEEELDYYTNLQVEKRKNSFLMGRFCAKKAIQLYTDIGDDRKIIIRRGVFQQPVVTMPSYSNIQVSITHCNDMGAALAFSEEHAMGIDIEKISGESTAIESVLTEKERNLIKTLYLNPNVALYLMWTAKEALSKILKTGFTTPPQVFEINRIDIQSDYVSSEYTNFSQFRATSFQAGHYMISIVHPKRTLMDVHTLKHLISKTQAISSFHC</sequence>
<dbReference type="Proteomes" id="UP001618531">
    <property type="component" value="Unassembled WGS sequence"/>
</dbReference>
<keyword evidence="5" id="KW-1185">Reference proteome</keyword>
<dbReference type="SUPFAM" id="SSF56214">
    <property type="entry name" value="4'-phosphopantetheinyl transferase"/>
    <property type="match status" value="2"/>
</dbReference>